<protein>
    <submittedName>
        <fullName evidence="1">Uncharacterized protein</fullName>
    </submittedName>
</protein>
<gene>
    <name evidence="1" type="ORF">QX51_16705</name>
</gene>
<dbReference type="Proteomes" id="UP000031189">
    <property type="component" value="Unassembled WGS sequence"/>
</dbReference>
<dbReference type="RefSeq" id="WP_039681032.1">
    <property type="nucleotide sequence ID" value="NZ_JAWGXO010000015.1"/>
</dbReference>
<comment type="caution">
    <text evidence="1">The sequence shown here is derived from an EMBL/GenBank/DDBJ whole genome shotgun (WGS) entry which is preliminary data.</text>
</comment>
<evidence type="ECO:0000313" key="2">
    <source>
        <dbReference type="Proteomes" id="UP000031189"/>
    </source>
</evidence>
<sequence length="156" mass="18092">MRLKNLLHYKDFHSDDIIFDSLIKSTDDEILNYVINVTSDLLNGVFLADDFKINSKENLISYEERELGELATYIGITPFVQSTLAKGTNWQEKATSYLEYFIGYIIGTIDKEEFLGNLIEMREVLNMSNKFYTGLVIYFGENKEFIINGILNKLQF</sequence>
<name>A0A0B3VTL0_9FIRM</name>
<evidence type="ECO:0000313" key="1">
    <source>
        <dbReference type="EMBL" id="KHS55954.1"/>
    </source>
</evidence>
<proteinExistence type="predicted"/>
<accession>A0A0B3VTL0</accession>
<dbReference type="AlphaFoldDB" id="A0A0B3VTL0"/>
<organism evidence="1 2">
    <name type="scientific">Terrisporobacter othiniensis</name>
    <dbReference type="NCBI Taxonomy" id="1577792"/>
    <lineage>
        <taxon>Bacteria</taxon>
        <taxon>Bacillati</taxon>
        <taxon>Bacillota</taxon>
        <taxon>Clostridia</taxon>
        <taxon>Peptostreptococcales</taxon>
        <taxon>Peptostreptococcaceae</taxon>
        <taxon>Terrisporobacter</taxon>
    </lineage>
</organism>
<reference evidence="1 2" key="1">
    <citation type="submission" date="2014-12" db="EMBL/GenBank/DDBJ databases">
        <title>Draft genome sequence of Terrisporobacter sp. 08-306576, isolated from the blood culture of a bacteremia patient.</title>
        <authorList>
            <person name="Lund L.C."/>
            <person name="Sydenham T.V."/>
            <person name="Hogh S.V."/>
            <person name="Skov M.N."/>
            <person name="Kemp M."/>
            <person name="Justesen U.S."/>
        </authorList>
    </citation>
    <scope>NUCLEOTIDE SEQUENCE [LARGE SCALE GENOMIC DNA]</scope>
    <source>
        <strain evidence="1 2">08-306576</strain>
    </source>
</reference>
<keyword evidence="2" id="KW-1185">Reference proteome</keyword>
<dbReference type="EMBL" id="JWHR01000133">
    <property type="protein sequence ID" value="KHS55954.1"/>
    <property type="molecule type" value="Genomic_DNA"/>
</dbReference>
<dbReference type="OrthoDB" id="1752586at2"/>